<gene>
    <name evidence="1" type="ORF">QG37_01609</name>
</gene>
<evidence type="ECO:0000313" key="1">
    <source>
        <dbReference type="EMBL" id="KNE01302.1"/>
    </source>
</evidence>
<reference evidence="2" key="1">
    <citation type="journal article" date="2015" name="BMC Genomics">
        <title>Draft genome of a commonly misdiagnosed multidrug resistant pathogen Candida auris.</title>
        <authorList>
            <person name="Chatterjee S."/>
            <person name="Alampalli S.V."/>
            <person name="Nageshan R.K."/>
            <person name="Chettiar S.T."/>
            <person name="Joshi S."/>
            <person name="Tatu U.S."/>
        </authorList>
    </citation>
    <scope>NUCLEOTIDE SEQUENCE [LARGE SCALE GENOMIC DNA]</scope>
    <source>
        <strain evidence="2">6684</strain>
    </source>
</reference>
<accession>A0A0L0P4J8</accession>
<sequence>MTRGELKGLYRLQPEQRWQAEFFRRKRSQALVSPVRLDRDAGLEKKFAAYGEIFRTVW</sequence>
<name>A0A0L0P4J8_CANAR</name>
<dbReference type="VEuPathDB" id="FungiDB:QG37_01609"/>
<dbReference type="AlphaFoldDB" id="A0A0L0P4J8"/>
<protein>
    <submittedName>
        <fullName evidence="1">Uncharacterized protein</fullName>
    </submittedName>
</protein>
<organism evidence="1 2">
    <name type="scientific">Candidozyma auris</name>
    <name type="common">Yeast</name>
    <name type="synonym">Candida auris</name>
    <dbReference type="NCBI Taxonomy" id="498019"/>
    <lineage>
        <taxon>Eukaryota</taxon>
        <taxon>Fungi</taxon>
        <taxon>Dikarya</taxon>
        <taxon>Ascomycota</taxon>
        <taxon>Saccharomycotina</taxon>
        <taxon>Pichiomycetes</taxon>
        <taxon>Metschnikowiaceae</taxon>
        <taxon>Candidozyma</taxon>
    </lineage>
</organism>
<dbReference type="EMBL" id="LGST01000013">
    <property type="protein sequence ID" value="KNE01302.1"/>
    <property type="molecule type" value="Genomic_DNA"/>
</dbReference>
<proteinExistence type="predicted"/>
<comment type="caution">
    <text evidence="1">The sequence shown here is derived from an EMBL/GenBank/DDBJ whole genome shotgun (WGS) entry which is preliminary data.</text>
</comment>
<evidence type="ECO:0000313" key="2">
    <source>
        <dbReference type="Proteomes" id="UP000037122"/>
    </source>
</evidence>
<dbReference type="Proteomes" id="UP000037122">
    <property type="component" value="Unassembled WGS sequence"/>
</dbReference>